<organism evidence="1">
    <name type="scientific">Arundo donax</name>
    <name type="common">Giant reed</name>
    <name type="synonym">Donax arundinaceus</name>
    <dbReference type="NCBI Taxonomy" id="35708"/>
    <lineage>
        <taxon>Eukaryota</taxon>
        <taxon>Viridiplantae</taxon>
        <taxon>Streptophyta</taxon>
        <taxon>Embryophyta</taxon>
        <taxon>Tracheophyta</taxon>
        <taxon>Spermatophyta</taxon>
        <taxon>Magnoliopsida</taxon>
        <taxon>Liliopsida</taxon>
        <taxon>Poales</taxon>
        <taxon>Poaceae</taxon>
        <taxon>PACMAD clade</taxon>
        <taxon>Arundinoideae</taxon>
        <taxon>Arundineae</taxon>
        <taxon>Arundo</taxon>
    </lineage>
</organism>
<accession>A0A0A9HKU9</accession>
<proteinExistence type="predicted"/>
<protein>
    <submittedName>
        <fullName evidence="1">Uncharacterized protein</fullName>
    </submittedName>
</protein>
<name>A0A0A9HKU9_ARUDO</name>
<dbReference type="EMBL" id="GBRH01160111">
    <property type="protein sequence ID" value="JAE37785.1"/>
    <property type="molecule type" value="Transcribed_RNA"/>
</dbReference>
<dbReference type="PANTHER" id="PTHR33800">
    <property type="entry name" value="OS06G0113600 PROTEIN"/>
    <property type="match status" value="1"/>
</dbReference>
<dbReference type="AlphaFoldDB" id="A0A0A9HKU9"/>
<reference evidence="1" key="1">
    <citation type="submission" date="2014-09" db="EMBL/GenBank/DDBJ databases">
        <authorList>
            <person name="Magalhaes I.L.F."/>
            <person name="Oliveira U."/>
            <person name="Santos F.R."/>
            <person name="Vidigal T.H.D.A."/>
            <person name="Brescovit A.D."/>
            <person name="Santos A.J."/>
        </authorList>
    </citation>
    <scope>NUCLEOTIDE SEQUENCE</scope>
    <source>
        <tissue evidence="1">Shoot tissue taken approximately 20 cm above the soil surface</tissue>
    </source>
</reference>
<reference evidence="1" key="2">
    <citation type="journal article" date="2015" name="Data Brief">
        <title>Shoot transcriptome of the giant reed, Arundo donax.</title>
        <authorList>
            <person name="Barrero R.A."/>
            <person name="Guerrero F.D."/>
            <person name="Moolhuijzen P."/>
            <person name="Goolsby J.A."/>
            <person name="Tidwell J."/>
            <person name="Bellgard S.E."/>
            <person name="Bellgard M.I."/>
        </authorList>
    </citation>
    <scope>NUCLEOTIDE SEQUENCE</scope>
    <source>
        <tissue evidence="1">Shoot tissue taken approximately 20 cm above the soil surface</tissue>
    </source>
</reference>
<sequence length="98" mass="10689">MGILFSPMRTEEHYLLVDVYTGAKVKAPKLPPNNKLGYFSGIGILTAPFSSPNSCLILCSRAFMCEWQVGTNSWSETLLLLVMSASIILCSSKVISLS</sequence>
<evidence type="ECO:0000313" key="1">
    <source>
        <dbReference type="EMBL" id="JAE37785.1"/>
    </source>
</evidence>
<dbReference type="PANTHER" id="PTHR33800:SF26">
    <property type="entry name" value="DUF295 DOMAIN-CONTAINING PROTEIN"/>
    <property type="match status" value="1"/>
</dbReference>